<dbReference type="GO" id="GO:0030655">
    <property type="term" value="P:beta-lactam antibiotic catabolic process"/>
    <property type="evidence" value="ECO:0007669"/>
    <property type="project" value="InterPro"/>
</dbReference>
<dbReference type="GO" id="GO:0008800">
    <property type="term" value="F:beta-lactamase activity"/>
    <property type="evidence" value="ECO:0007669"/>
    <property type="project" value="InterPro"/>
</dbReference>
<dbReference type="AlphaFoldDB" id="A0A846QNG8"/>
<reference evidence="3 4" key="1">
    <citation type="submission" date="2020-03" db="EMBL/GenBank/DDBJ databases">
        <title>Genomic Encyclopedia of Type Strains, Phase IV (KMG-IV): sequencing the most valuable type-strain genomes for metagenomic binning, comparative biology and taxonomic classification.</title>
        <authorList>
            <person name="Goeker M."/>
        </authorList>
    </citation>
    <scope>NUCLEOTIDE SEQUENCE [LARGE SCALE GENOMIC DNA]</scope>
    <source>
        <strain evidence="3 4">DSM 29762</strain>
    </source>
</reference>
<accession>A0A846QNG8</accession>
<dbReference type="EMBL" id="JAATJJ010000001">
    <property type="protein sequence ID" value="NJB70596.1"/>
    <property type="molecule type" value="Genomic_DNA"/>
</dbReference>
<feature type="domain" description="Beta-lactamase class A catalytic" evidence="2">
    <location>
        <begin position="71"/>
        <end position="172"/>
    </location>
</feature>
<feature type="chain" id="PRO_5033042380" description="Beta-lactamase class A catalytic domain-containing protein" evidence="1">
    <location>
        <begin position="22"/>
        <end position="376"/>
    </location>
</feature>
<name>A0A846QNG8_9FLAO</name>
<proteinExistence type="predicted"/>
<evidence type="ECO:0000313" key="4">
    <source>
        <dbReference type="Proteomes" id="UP000590442"/>
    </source>
</evidence>
<evidence type="ECO:0000259" key="2">
    <source>
        <dbReference type="Pfam" id="PF13354"/>
    </source>
</evidence>
<dbReference type="InterPro" id="IPR045155">
    <property type="entry name" value="Beta-lactam_cat"/>
</dbReference>
<dbReference type="SUPFAM" id="SSF56601">
    <property type="entry name" value="beta-lactamase/transpeptidase-like"/>
    <property type="match status" value="1"/>
</dbReference>
<organism evidence="3 4">
    <name type="scientific">Saonia flava</name>
    <dbReference type="NCBI Taxonomy" id="523696"/>
    <lineage>
        <taxon>Bacteria</taxon>
        <taxon>Pseudomonadati</taxon>
        <taxon>Bacteroidota</taxon>
        <taxon>Flavobacteriia</taxon>
        <taxon>Flavobacteriales</taxon>
        <taxon>Flavobacteriaceae</taxon>
        <taxon>Saonia</taxon>
    </lineage>
</organism>
<keyword evidence="4" id="KW-1185">Reference proteome</keyword>
<dbReference type="Proteomes" id="UP000590442">
    <property type="component" value="Unassembled WGS sequence"/>
</dbReference>
<dbReference type="InterPro" id="IPR012338">
    <property type="entry name" value="Beta-lactam/transpept-like"/>
</dbReference>
<dbReference type="Pfam" id="PF13354">
    <property type="entry name" value="Beta-lactamase2"/>
    <property type="match status" value="1"/>
</dbReference>
<protein>
    <recommendedName>
        <fullName evidence="2">Beta-lactamase class A catalytic domain-containing protein</fullName>
    </recommendedName>
</protein>
<feature type="signal peptide" evidence="1">
    <location>
        <begin position="1"/>
        <end position="21"/>
    </location>
</feature>
<sequence>MKKQILIILGCCLLWISCSQTKNHNPLEIVLSSNDSKIKKVMDSIGQYEVQIRYTHIKRENDSVFFKDYDFQVDNQRYFYPASTVKFPIATLALEKLNGLDSLTMNTLFYVEGDSVETTIAKEITKIFAVSDNEANNRLVEFLGQDEINQKLKEKGIEGVRISHRLSTDNAYEITTKPLIIYLNDSTTTTSIPIINTSPVPLVEKGVLKGKGFIEDDFLINEPFNMSLKNKYPIDAQHNVLKRVLFPEKFKDAEQFHLSVSQRDFLLSSMSNLPKDVGYNPKTYYDSYGKFFIYGDSKENIPDYIKVYNKVGYAYGTLTDCAYILDSKNNVEFLLTATLLVNKNGIFNDNTYEFEEVGIPFLAQLGRELYKYELTR</sequence>
<evidence type="ECO:0000256" key="1">
    <source>
        <dbReference type="SAM" id="SignalP"/>
    </source>
</evidence>
<evidence type="ECO:0000313" key="3">
    <source>
        <dbReference type="EMBL" id="NJB70596.1"/>
    </source>
</evidence>
<keyword evidence="1" id="KW-0732">Signal</keyword>
<comment type="caution">
    <text evidence="3">The sequence shown here is derived from an EMBL/GenBank/DDBJ whole genome shotgun (WGS) entry which is preliminary data.</text>
</comment>
<dbReference type="RefSeq" id="WP_245201398.1">
    <property type="nucleotide sequence ID" value="NZ_JAATJJ010000001.1"/>
</dbReference>
<gene>
    <name evidence="3" type="ORF">GGR42_001058</name>
</gene>
<dbReference type="PROSITE" id="PS51257">
    <property type="entry name" value="PROKAR_LIPOPROTEIN"/>
    <property type="match status" value="1"/>
</dbReference>
<dbReference type="Gene3D" id="3.40.710.10">
    <property type="entry name" value="DD-peptidase/beta-lactamase superfamily"/>
    <property type="match status" value="1"/>
</dbReference>